<dbReference type="Proteomes" id="UP000187283">
    <property type="component" value="Unassembled WGS sequence"/>
</dbReference>
<evidence type="ECO:0000313" key="1">
    <source>
        <dbReference type="EMBL" id="OMJ07639.1"/>
    </source>
</evidence>
<sequence length="67" mass="7459">MLSVTGSLSASDIHRIDDQRSHIKKGVLNPVIIAIKEKRGGHPVEKPCQINLHVDIIIFPVNAYIVY</sequence>
<name>A0A1R1WZ36_9FUNG</name>
<dbReference type="STRING" id="133412.A0A1R1WZ36"/>
<organism evidence="1 2">
    <name type="scientific">Smittium culicis</name>
    <dbReference type="NCBI Taxonomy" id="133412"/>
    <lineage>
        <taxon>Eukaryota</taxon>
        <taxon>Fungi</taxon>
        <taxon>Fungi incertae sedis</taxon>
        <taxon>Zoopagomycota</taxon>
        <taxon>Kickxellomycotina</taxon>
        <taxon>Harpellomycetes</taxon>
        <taxon>Harpellales</taxon>
        <taxon>Legeriomycetaceae</taxon>
        <taxon>Smittium</taxon>
    </lineage>
</organism>
<protein>
    <submittedName>
        <fullName evidence="1">Uncharacterized protein</fullName>
    </submittedName>
</protein>
<proteinExistence type="predicted"/>
<dbReference type="AlphaFoldDB" id="A0A1R1WZ36"/>
<keyword evidence="2" id="KW-1185">Reference proteome</keyword>
<reference evidence="1 2" key="1">
    <citation type="submission" date="2017-01" db="EMBL/GenBank/DDBJ databases">
        <authorList>
            <person name="Mah S.A."/>
            <person name="Swanson W.J."/>
            <person name="Moy G.W."/>
            <person name="Vacquier V.D."/>
        </authorList>
    </citation>
    <scope>NUCLEOTIDE SEQUENCE [LARGE SCALE GENOMIC DNA]</scope>
    <source>
        <strain evidence="1 2">GSMNP</strain>
    </source>
</reference>
<gene>
    <name evidence="1" type="ORF">AYI70_g12054</name>
</gene>
<dbReference type="EMBL" id="LSSN01006005">
    <property type="protein sequence ID" value="OMJ07639.1"/>
    <property type="molecule type" value="Genomic_DNA"/>
</dbReference>
<evidence type="ECO:0000313" key="2">
    <source>
        <dbReference type="Proteomes" id="UP000187283"/>
    </source>
</evidence>
<dbReference type="OrthoDB" id="2400069at2759"/>
<comment type="caution">
    <text evidence="1">The sequence shown here is derived from an EMBL/GenBank/DDBJ whole genome shotgun (WGS) entry which is preliminary data.</text>
</comment>
<accession>A0A1R1WZ36</accession>